<dbReference type="GO" id="GO:0000271">
    <property type="term" value="P:polysaccharide biosynthetic process"/>
    <property type="evidence" value="ECO:0007669"/>
    <property type="project" value="InterPro"/>
</dbReference>
<dbReference type="CDD" id="cd16440">
    <property type="entry name" value="beta_Kdo_transferase_KpsC_1"/>
    <property type="match status" value="1"/>
</dbReference>
<dbReference type="Pfam" id="PF05159">
    <property type="entry name" value="Capsule_synth"/>
    <property type="match status" value="2"/>
</dbReference>
<reference evidence="1" key="1">
    <citation type="submission" date="2017-06" db="EMBL/GenBank/DDBJ databases">
        <title>Genome sequencing of pathogenic and non-pathogenic strains within Bisgaard taxon 40.</title>
        <authorList>
            <person name="Ladner J.T."/>
            <person name="Lovett S.P."/>
            <person name="Koroleva G."/>
            <person name="Lorch J.M."/>
        </authorList>
    </citation>
    <scope>NUCLEOTIDE SEQUENCE</scope>
    <source>
        <strain evidence="1">27576-1-I1</strain>
    </source>
</reference>
<keyword evidence="2" id="KW-1185">Reference proteome</keyword>
<dbReference type="EMBL" id="CP022011">
    <property type="protein sequence ID" value="QDJ14917.1"/>
    <property type="molecule type" value="Genomic_DNA"/>
</dbReference>
<name>A0A8D4LNF5_9PAST</name>
<dbReference type="CDD" id="cd16439">
    <property type="entry name" value="beta_Kdo_transferase_KpsC_2"/>
    <property type="match status" value="1"/>
</dbReference>
<accession>A0A8D4LNF5</accession>
<keyword evidence="1" id="KW-0808">Transferase</keyword>
<dbReference type="InterPro" id="IPR007833">
    <property type="entry name" value="Capsule_polysaccharide_synth"/>
</dbReference>
<sequence length="691" mass="79977">MTKNNQYIYICFSKEMYKIKNLLSFIINPIIYISPYKPFIINNKNLKVLGWGLRPTTIKARKYAKKYNLPYIALEDGFLRSLGLGVTGNSPYSIVYDDIGIYYDTTRTSRLEQLILAKDITADIIHQAKQAIQLICYNKLSKYNHAPEIILKKEKYHSSVILIIDQTYGDMAVKYGQADQSDFDKMLDTAIDENPQAEIWIKTHPDVISGKKQGYLTNLNKYNKRVKLIIEDINPIYLLQQVDKVYCVTSQMGFEALLLNKKVVTFGLPWYAGWGLTDDRHKNIEILYKQKRRAKRSLIHLFAAAYLQYSRYIDPNTGKKGSIFDVINYLIKAKQLNQFLAGDIYCFGMSLWKQAIIKPYFNFPACKLHFIKGIKYLKTEIVNSNSKILVWGVGQAEIINYAKKHNLQILRIEDGFIRSIGLGSNLVPPLSLVIDDLGIYFDPTQPSRLEYIIQNHLFTDEDYIRGNKLLQQLLNYNIGKYNVGNHPFILNSDKKIILVPGQVEDDASIHFGSPKIKTNLDLLKQVRKDNPNAYILYKPHPDVLTGNRIGNIPSHLALEFADQIIENSNILDCIQQVDEVHTMTSLAGFEALLRNKIVHCYGLPFYSNWGLTIDKIHLSRRQRKVTVVELLVATLIYYPLYFNPETQQLTNVETIIYYLQNQKEKQNPKLDRSWFQKQVTKLKYLYKTLRN</sequence>
<dbReference type="GO" id="GO:0015774">
    <property type="term" value="P:polysaccharide transport"/>
    <property type="evidence" value="ECO:0007669"/>
    <property type="project" value="InterPro"/>
</dbReference>
<gene>
    <name evidence="1" type="ORF">CEP48_05500</name>
</gene>
<evidence type="ECO:0000313" key="1">
    <source>
        <dbReference type="EMBL" id="QDJ14917.1"/>
    </source>
</evidence>
<evidence type="ECO:0000313" key="2">
    <source>
        <dbReference type="Proteomes" id="UP000955338"/>
    </source>
</evidence>
<organism evidence="1 2">
    <name type="scientific">Mergibacter septicus</name>
    <dbReference type="NCBI Taxonomy" id="221402"/>
    <lineage>
        <taxon>Bacteria</taxon>
        <taxon>Pseudomonadati</taxon>
        <taxon>Pseudomonadota</taxon>
        <taxon>Gammaproteobacteria</taxon>
        <taxon>Pasteurellales</taxon>
        <taxon>Pasteurellaceae</taxon>
        <taxon>Mergibacter</taxon>
    </lineage>
</organism>
<dbReference type="RefSeq" id="WP_261920561.1">
    <property type="nucleotide sequence ID" value="NZ_CP022011.1"/>
</dbReference>
<dbReference type="GO" id="GO:0016740">
    <property type="term" value="F:transferase activity"/>
    <property type="evidence" value="ECO:0007669"/>
    <property type="project" value="UniProtKB-KW"/>
</dbReference>
<dbReference type="Proteomes" id="UP000955338">
    <property type="component" value="Chromosome"/>
</dbReference>
<proteinExistence type="predicted"/>
<dbReference type="AlphaFoldDB" id="A0A8D4LNF5"/>
<protein>
    <submittedName>
        <fullName evidence="1">Beta-3-deoxy-D-manno-oct-2-ulosonic acid transferase</fullName>
    </submittedName>
</protein>